<protein>
    <submittedName>
        <fullName evidence="4">Uncharacterized protein</fullName>
    </submittedName>
</protein>
<feature type="region of interest" description="Disordered" evidence="1">
    <location>
        <begin position="75"/>
        <end position="105"/>
    </location>
</feature>
<feature type="chain" id="PRO_5002350167" evidence="3">
    <location>
        <begin position="26"/>
        <end position="221"/>
    </location>
</feature>
<feature type="transmembrane region" description="Helical" evidence="2">
    <location>
        <begin position="181"/>
        <end position="202"/>
    </location>
</feature>
<sequence>MAAVAKVLALFLFLILPALVAFLAADHSRDQPLLALPAAAPLEHTIDSSRVVPPAAASHAHPLVAVAGTASRDSSRVVPPAAASHDHPPVAVTGTTSHDSSRIVPPAAASHDHPLVVRAASPHGHPPRRLADREPSSEHDGGIRFAGFTYWIAGFAVAAAGVATKLIDGFAVAAVGMAAKWMGGFAIAIGVSVGVVLINHFFSYPHFARHRRAERPEWPEV</sequence>
<feature type="compositionally biased region" description="Basic and acidic residues" evidence="1">
    <location>
        <begin position="129"/>
        <end position="139"/>
    </location>
</feature>
<keyword evidence="3" id="KW-0732">Signal</keyword>
<keyword evidence="2" id="KW-0812">Transmembrane</keyword>
<keyword evidence="2" id="KW-0472">Membrane</keyword>
<reference evidence="4 5" key="1">
    <citation type="submission" date="2012-08" db="EMBL/GenBank/DDBJ databases">
        <title>Oryza genome evolution.</title>
        <authorList>
            <person name="Wing R.A."/>
        </authorList>
    </citation>
    <scope>NUCLEOTIDE SEQUENCE</scope>
</reference>
<feature type="signal peptide" evidence="3">
    <location>
        <begin position="1"/>
        <end position="25"/>
    </location>
</feature>
<accession>A0A0D9XKT1</accession>
<dbReference type="AlphaFoldDB" id="A0A0D9XKT1"/>
<feature type="region of interest" description="Disordered" evidence="1">
    <location>
        <begin position="118"/>
        <end position="139"/>
    </location>
</feature>
<evidence type="ECO:0000313" key="5">
    <source>
        <dbReference type="Proteomes" id="UP000032180"/>
    </source>
</evidence>
<proteinExistence type="predicted"/>
<dbReference type="EnsemblPlants" id="LPERR10G10170.1">
    <property type="protein sequence ID" value="LPERR10G10170.1"/>
    <property type="gene ID" value="LPERR10G10170"/>
</dbReference>
<evidence type="ECO:0000256" key="2">
    <source>
        <dbReference type="SAM" id="Phobius"/>
    </source>
</evidence>
<reference evidence="4" key="3">
    <citation type="submission" date="2015-04" db="UniProtKB">
        <authorList>
            <consortium name="EnsemblPlants"/>
        </authorList>
    </citation>
    <scope>IDENTIFICATION</scope>
</reference>
<name>A0A0D9XKT1_9ORYZ</name>
<dbReference type="Gramene" id="LPERR10G10170.1">
    <property type="protein sequence ID" value="LPERR10G10170.1"/>
    <property type="gene ID" value="LPERR10G10170"/>
</dbReference>
<evidence type="ECO:0000256" key="1">
    <source>
        <dbReference type="SAM" id="MobiDB-lite"/>
    </source>
</evidence>
<dbReference type="HOGENOM" id="CLU_1252238_0_0_1"/>
<reference evidence="5" key="2">
    <citation type="submission" date="2013-12" db="EMBL/GenBank/DDBJ databases">
        <authorList>
            <person name="Yu Y."/>
            <person name="Lee S."/>
            <person name="de Baynast K."/>
            <person name="Wissotski M."/>
            <person name="Liu L."/>
            <person name="Talag J."/>
            <person name="Goicoechea J."/>
            <person name="Angelova A."/>
            <person name="Jetty R."/>
            <person name="Kudrna D."/>
            <person name="Golser W."/>
            <person name="Rivera L."/>
            <person name="Zhang J."/>
            <person name="Wing R."/>
        </authorList>
    </citation>
    <scope>NUCLEOTIDE SEQUENCE</scope>
</reference>
<keyword evidence="2" id="KW-1133">Transmembrane helix</keyword>
<evidence type="ECO:0000313" key="4">
    <source>
        <dbReference type="EnsemblPlants" id="LPERR10G10170.1"/>
    </source>
</evidence>
<evidence type="ECO:0000256" key="3">
    <source>
        <dbReference type="SAM" id="SignalP"/>
    </source>
</evidence>
<organism evidence="4 5">
    <name type="scientific">Leersia perrieri</name>
    <dbReference type="NCBI Taxonomy" id="77586"/>
    <lineage>
        <taxon>Eukaryota</taxon>
        <taxon>Viridiplantae</taxon>
        <taxon>Streptophyta</taxon>
        <taxon>Embryophyta</taxon>
        <taxon>Tracheophyta</taxon>
        <taxon>Spermatophyta</taxon>
        <taxon>Magnoliopsida</taxon>
        <taxon>Liliopsida</taxon>
        <taxon>Poales</taxon>
        <taxon>Poaceae</taxon>
        <taxon>BOP clade</taxon>
        <taxon>Oryzoideae</taxon>
        <taxon>Oryzeae</taxon>
        <taxon>Oryzinae</taxon>
        <taxon>Leersia</taxon>
    </lineage>
</organism>
<dbReference type="Proteomes" id="UP000032180">
    <property type="component" value="Chromosome 10"/>
</dbReference>
<keyword evidence="5" id="KW-1185">Reference proteome</keyword>